<sequence length="353" mass="38314">MVNYLDQNFHFSGTGGSRSKILVSGSQLFLYPSSNFLKGPGGGKSSNFQDVNSGYASVSEIPTDRFVPSQCRIKPLRRLITITETSTIIVPSSTLGVIPTETPIGPTVTLTVPSTTRTLTSIAKPTVSTTKTLTSIAQPTVPPTGIAAIALSEISSWNAIAATATDPIMKGALKSAISQESRVASLTPGSYTAVITISPAEQTIIDKANKDSVRNQHTTTIVLSCFAVLLFLGCIYMLGWYFLRKYRRRRGRKMPPLTEYVPPNLGSLGGLIAEMGRENVIEREEHDSRTDRIHRVPRAPKPPRVHSTLQELEIPAGFAELHGSVPEIQSVRCTGLQHEGEWVANSERVLCEV</sequence>
<evidence type="ECO:0000313" key="3">
    <source>
        <dbReference type="Proteomes" id="UP000297280"/>
    </source>
</evidence>
<name>A0A4Z1KCV6_9HELO</name>
<keyword evidence="3" id="KW-1185">Reference proteome</keyword>
<feature type="transmembrane region" description="Helical" evidence="1">
    <location>
        <begin position="221"/>
        <end position="243"/>
    </location>
</feature>
<dbReference type="Proteomes" id="UP000297280">
    <property type="component" value="Unassembled WGS sequence"/>
</dbReference>
<protein>
    <submittedName>
        <fullName evidence="2">Uncharacterized protein</fullName>
    </submittedName>
</protein>
<keyword evidence="1" id="KW-0472">Membrane</keyword>
<dbReference type="EMBL" id="PQXO01001182">
    <property type="protein sequence ID" value="TGO81362.1"/>
    <property type="molecule type" value="Genomic_DNA"/>
</dbReference>
<reference evidence="2 3" key="1">
    <citation type="submission" date="2017-12" db="EMBL/GenBank/DDBJ databases">
        <title>Comparative genomics of Botrytis spp.</title>
        <authorList>
            <person name="Valero-Jimenez C.A."/>
            <person name="Tapia P."/>
            <person name="Veloso J."/>
            <person name="Silva-Moreno E."/>
            <person name="Staats M."/>
            <person name="Valdes J.H."/>
            <person name="Van Kan J.A.L."/>
        </authorList>
    </citation>
    <scope>NUCLEOTIDE SEQUENCE [LARGE SCALE GENOMIC DNA]</scope>
    <source>
        <strain evidence="2 3">MUCL3349</strain>
    </source>
</reference>
<proteinExistence type="predicted"/>
<keyword evidence="1" id="KW-0812">Transmembrane</keyword>
<evidence type="ECO:0000313" key="2">
    <source>
        <dbReference type="EMBL" id="TGO81362.1"/>
    </source>
</evidence>
<gene>
    <name evidence="2" type="ORF">BPOR_1189g00020</name>
</gene>
<accession>A0A4Z1KCV6</accession>
<comment type="caution">
    <text evidence="2">The sequence shown here is derived from an EMBL/GenBank/DDBJ whole genome shotgun (WGS) entry which is preliminary data.</text>
</comment>
<keyword evidence="1" id="KW-1133">Transmembrane helix</keyword>
<organism evidence="2 3">
    <name type="scientific">Botrytis porri</name>
    <dbReference type="NCBI Taxonomy" id="87229"/>
    <lineage>
        <taxon>Eukaryota</taxon>
        <taxon>Fungi</taxon>
        <taxon>Dikarya</taxon>
        <taxon>Ascomycota</taxon>
        <taxon>Pezizomycotina</taxon>
        <taxon>Leotiomycetes</taxon>
        <taxon>Helotiales</taxon>
        <taxon>Sclerotiniaceae</taxon>
        <taxon>Botrytis</taxon>
    </lineage>
</organism>
<evidence type="ECO:0000256" key="1">
    <source>
        <dbReference type="SAM" id="Phobius"/>
    </source>
</evidence>
<dbReference type="AlphaFoldDB" id="A0A4Z1KCV6"/>